<dbReference type="AlphaFoldDB" id="A0A5E6TM91"/>
<dbReference type="EMBL" id="CABVGZ010000025">
    <property type="protein sequence ID" value="VVM88988.1"/>
    <property type="molecule type" value="Genomic_DNA"/>
</dbReference>
<reference evidence="1 2" key="1">
    <citation type="submission" date="2019-09" db="EMBL/GenBank/DDBJ databases">
        <authorList>
            <person name="Chandra G."/>
            <person name="Truman W A."/>
        </authorList>
    </citation>
    <scope>NUCLEOTIDE SEQUENCE [LARGE SCALE GENOMIC DNA]</scope>
    <source>
        <strain evidence="1">PS624</strain>
    </source>
</reference>
<organism evidence="1 2">
    <name type="scientific">Pseudomonas fluorescens</name>
    <dbReference type="NCBI Taxonomy" id="294"/>
    <lineage>
        <taxon>Bacteria</taxon>
        <taxon>Pseudomonadati</taxon>
        <taxon>Pseudomonadota</taxon>
        <taxon>Gammaproteobacteria</taxon>
        <taxon>Pseudomonadales</taxon>
        <taxon>Pseudomonadaceae</taxon>
        <taxon>Pseudomonas</taxon>
    </lineage>
</organism>
<proteinExistence type="predicted"/>
<evidence type="ECO:0000313" key="1">
    <source>
        <dbReference type="EMBL" id="VVM88988.1"/>
    </source>
</evidence>
<accession>A0A5E6TM91</accession>
<sequence length="473" mass="52517">MRPVQPALGKVGQNCWQRLLHALQRTQRARQHLGGLFADIGNAQGIDETCEPRLLAVFDRRQQLVAGDFGKAFQIDDIVKLQRIQIGWRTDQAFIDQLLDAFVAQAFDIHRPARDEVNDRLLQLRATGQTADAAIHRTFADGFLAFAALDQLRALNVRTADRATFRYLHRTRVFRTTLGDHLHHLRDHITGTADDHGVADHQAQTCDFIHVVQRGVGHGDAGDLDRLQTRHWRHGAGAANLEFHVEQLGEFFHRREFVRDRPTRLTSPEAQFTLIGNAVDLEHHAVDFIRQRVTARADVAVVIQAFIDAFGQFQFVTDRHAPLLQLLEVADVGVGNIVGNLTDAVAAELQRTVGGDLRVELAQATSRSVAWVGEGLAADFQLRGVEALETGLGHEHFTAHFQGRRPAFTVQLQRNVAHGAHVDADVFAGGAVAARGAAHQHAVLIEQADRQAIEFRLAAVLNRRTAAEQIADR</sequence>
<dbReference type="Proteomes" id="UP000326241">
    <property type="component" value="Unassembled WGS sequence"/>
</dbReference>
<protein>
    <submittedName>
        <fullName evidence="1">Uncharacterized protein</fullName>
    </submittedName>
</protein>
<gene>
    <name evidence="1" type="ORF">PS624_02710</name>
</gene>
<evidence type="ECO:0000313" key="2">
    <source>
        <dbReference type="Proteomes" id="UP000326241"/>
    </source>
</evidence>
<name>A0A5E6TM91_PSEFL</name>